<keyword evidence="2" id="KW-0732">Signal</keyword>
<protein>
    <submittedName>
        <fullName evidence="3">Uncharacterized protein</fullName>
    </submittedName>
</protein>
<keyword evidence="4" id="KW-1185">Reference proteome</keyword>
<name>A0A5B0GEL7_9BURK</name>
<evidence type="ECO:0000256" key="2">
    <source>
        <dbReference type="SAM" id="SignalP"/>
    </source>
</evidence>
<evidence type="ECO:0000256" key="1">
    <source>
        <dbReference type="SAM" id="MobiDB-lite"/>
    </source>
</evidence>
<proteinExistence type="predicted"/>
<evidence type="ECO:0000313" key="4">
    <source>
        <dbReference type="Proteomes" id="UP000325273"/>
    </source>
</evidence>
<dbReference type="AlphaFoldDB" id="A0A5B0GEL7"/>
<feature type="signal peptide" evidence="2">
    <location>
        <begin position="1"/>
        <end position="19"/>
    </location>
</feature>
<sequence length="118" mass="12203">MRLIAFAAASLCLSSAAWAGQPAASAPATAAATAATATAATTASADKVYPPLPTLAMLPPSTGDDDDLPAPRSTSHNKKKTHQHDCRCAMPTPRLVVSDASRTYLKDIERQLDSALAQ</sequence>
<accession>A0A5B0GEL7</accession>
<feature type="chain" id="PRO_5022865789" evidence="2">
    <location>
        <begin position="20"/>
        <end position="118"/>
    </location>
</feature>
<dbReference type="RefSeq" id="WP_149675041.1">
    <property type="nucleotide sequence ID" value="NZ_VTUZ01000041.1"/>
</dbReference>
<gene>
    <name evidence="3" type="ORF">FVF58_38985</name>
</gene>
<evidence type="ECO:0000313" key="3">
    <source>
        <dbReference type="EMBL" id="KAA1001692.1"/>
    </source>
</evidence>
<comment type="caution">
    <text evidence="3">The sequence shown here is derived from an EMBL/GenBank/DDBJ whole genome shotgun (WGS) entry which is preliminary data.</text>
</comment>
<dbReference type="EMBL" id="VTUZ01000041">
    <property type="protein sequence ID" value="KAA1001692.1"/>
    <property type="molecule type" value="Genomic_DNA"/>
</dbReference>
<feature type="region of interest" description="Disordered" evidence="1">
    <location>
        <begin position="50"/>
        <end position="87"/>
    </location>
</feature>
<dbReference type="Proteomes" id="UP000325273">
    <property type="component" value="Unassembled WGS sequence"/>
</dbReference>
<reference evidence="3 4" key="1">
    <citation type="submission" date="2019-08" db="EMBL/GenBank/DDBJ databases">
        <title>Paraburkholderia sp. DCY113.</title>
        <authorList>
            <person name="Kang J."/>
        </authorList>
    </citation>
    <scope>NUCLEOTIDE SEQUENCE [LARGE SCALE GENOMIC DNA]</scope>
    <source>
        <strain evidence="3 4">DCY113</strain>
    </source>
</reference>
<organism evidence="3 4">
    <name type="scientific">Paraburkholderia panacisoli</name>
    <dbReference type="NCBI Taxonomy" id="2603818"/>
    <lineage>
        <taxon>Bacteria</taxon>
        <taxon>Pseudomonadati</taxon>
        <taxon>Pseudomonadota</taxon>
        <taxon>Betaproteobacteria</taxon>
        <taxon>Burkholderiales</taxon>
        <taxon>Burkholderiaceae</taxon>
        <taxon>Paraburkholderia</taxon>
    </lineage>
</organism>